<comment type="catalytic activity">
    <reaction evidence="7">
        <text>a (3S)-3-hydroxyacyl-CoA + NAD(+) = a 3-oxoacyl-CoA + NADH + H(+)</text>
        <dbReference type="Rhea" id="RHEA:22432"/>
        <dbReference type="ChEBI" id="CHEBI:15378"/>
        <dbReference type="ChEBI" id="CHEBI:57318"/>
        <dbReference type="ChEBI" id="CHEBI:57540"/>
        <dbReference type="ChEBI" id="CHEBI:57945"/>
        <dbReference type="ChEBI" id="CHEBI:90726"/>
        <dbReference type="EC" id="1.1.1.35"/>
    </reaction>
</comment>
<evidence type="ECO:0000256" key="6">
    <source>
        <dbReference type="ARBA" id="ARBA00023098"/>
    </source>
</evidence>
<dbReference type="UniPathway" id="UPA00659"/>
<evidence type="ECO:0000256" key="5">
    <source>
        <dbReference type="ARBA" id="ARBA00023027"/>
    </source>
</evidence>
<dbReference type="Gene3D" id="1.10.1040.50">
    <property type="match status" value="1"/>
</dbReference>
<dbReference type="EMBL" id="FXBL01000004">
    <property type="protein sequence ID" value="SMH27802.1"/>
    <property type="molecule type" value="Genomic_DNA"/>
</dbReference>
<keyword evidence="12" id="KW-1185">Reference proteome</keyword>
<dbReference type="OrthoDB" id="5389341at2"/>
<evidence type="ECO:0000256" key="8">
    <source>
        <dbReference type="SAM" id="MobiDB-lite"/>
    </source>
</evidence>
<dbReference type="SUPFAM" id="SSF51735">
    <property type="entry name" value="NAD(P)-binding Rossmann-fold domains"/>
    <property type="match status" value="1"/>
</dbReference>
<dbReference type="GO" id="GO:0070403">
    <property type="term" value="F:NAD+ binding"/>
    <property type="evidence" value="ECO:0007669"/>
    <property type="project" value="InterPro"/>
</dbReference>
<dbReference type="PANTHER" id="PTHR48075:SF7">
    <property type="entry name" value="3-HYDROXYACYL-COA DEHYDROGENASE-RELATED"/>
    <property type="match status" value="1"/>
</dbReference>
<comment type="pathway">
    <text evidence="1">Lipid metabolism; fatty acid beta-oxidation.</text>
</comment>
<feature type="domain" description="3-hydroxyacyl-CoA dehydrogenase C-terminal" evidence="9">
    <location>
        <begin position="212"/>
        <end position="314"/>
    </location>
</feature>
<feature type="domain" description="3-hydroxyacyl-CoA dehydrogenase NAD binding" evidence="10">
    <location>
        <begin position="29"/>
        <end position="209"/>
    </location>
</feature>
<evidence type="ECO:0000256" key="1">
    <source>
        <dbReference type="ARBA" id="ARBA00005005"/>
    </source>
</evidence>
<dbReference type="Gene3D" id="3.40.50.720">
    <property type="entry name" value="NAD(P)-binding Rossmann-like Domain"/>
    <property type="match status" value="1"/>
</dbReference>
<evidence type="ECO:0000313" key="12">
    <source>
        <dbReference type="Proteomes" id="UP000193083"/>
    </source>
</evidence>
<dbReference type="InterPro" id="IPR036291">
    <property type="entry name" value="NAD(P)-bd_dom_sf"/>
</dbReference>
<dbReference type="AlphaFoldDB" id="A0A1X7MSK1"/>
<evidence type="ECO:0000256" key="3">
    <source>
        <dbReference type="ARBA" id="ARBA00022963"/>
    </source>
</evidence>
<dbReference type="InterPro" id="IPR006176">
    <property type="entry name" value="3-OHacyl-CoA_DH_NAD-bd"/>
</dbReference>
<sequence>MASAVRVADLPTNSDEKEDAGQNALISRAAVIGAGSMGSGIAAHLANAGVPVLLLDIVPDGASDRDTLAKAAVERQIKAGGFMHPERAALIEVGNVEDDLGRIVEADWIIEAVFEDLEIKKALYRRVDEARRAGSIVSSNTSTIPLGQLIEGASPRFKGDFVITHFFNPPRHMQLLELVASPATRRDVLERITAIGDRVLGKSTVLCRDTPGFIANRVGNYWMSVAALEAMRLGLTVEEADAVMSTPFGIPRTGVFGLFDYVGINLVPLVWGSFMRTLAPEDAHRDHDITADPFFADMLRRGLVGRFGPGGFYRRKAQDGGRVDEAIDLRTGEYRPRRKPELESLSASDLRSLCAADDRGGRYAWSVFSHLIGYVAAIAPEIGDDVAAIDLTMRLGYNWSEGPFQLADRVGPAWIIDRLQAEQRQVPPLLRRAAELGGFYPEEESVLGTDGVLRRAEHPEGVLALASVKKSGGRVDGNESASLWNLGDGVAGLEIHTKMNACDMAVVEQVEQALNRVSADFQALVIGSDNKRAFSAGAKLDVFIALVKAGDWAGLESFVARGQAAWLGLKYAQFPVVAAAGGLALGGGCELMMHADEVVAHAELYAGLPERKVGIIPGWGGVTQVLLRAQERSADAPTAAVKAFDLIAGGEVTSSALSAVDAGFLRASDRIVMNRDRLLAVAKARAIELAVDYAAPNRAEIAVDGAAATRRLEERIAGQVAAGGFTETDAGVARELARVVAGGVANPAVLSELDLMRLELSSMLELARRPTTLERLEHMRATNKPLLN</sequence>
<dbReference type="CDD" id="cd06558">
    <property type="entry name" value="crotonase-like"/>
    <property type="match status" value="1"/>
</dbReference>
<dbReference type="PANTHER" id="PTHR48075">
    <property type="entry name" value="3-HYDROXYACYL-COA DEHYDROGENASE FAMILY PROTEIN"/>
    <property type="match status" value="1"/>
</dbReference>
<dbReference type="Proteomes" id="UP000193083">
    <property type="component" value="Unassembled WGS sequence"/>
</dbReference>
<evidence type="ECO:0000256" key="2">
    <source>
        <dbReference type="ARBA" id="ARBA00022832"/>
    </source>
</evidence>
<dbReference type="InterPro" id="IPR006108">
    <property type="entry name" value="3HC_DH_C"/>
</dbReference>
<dbReference type="SUPFAM" id="SSF52096">
    <property type="entry name" value="ClpP/crotonase"/>
    <property type="match status" value="1"/>
</dbReference>
<gene>
    <name evidence="11" type="ORF">SAMN02982922_0637</name>
</gene>
<dbReference type="Gene3D" id="3.90.226.10">
    <property type="entry name" value="2-enoyl-CoA Hydratase, Chain A, domain 1"/>
    <property type="match status" value="1"/>
</dbReference>
<dbReference type="GO" id="GO:0003857">
    <property type="term" value="F:(3S)-3-hydroxyacyl-CoA dehydrogenase (NAD+) activity"/>
    <property type="evidence" value="ECO:0007669"/>
    <property type="project" value="UniProtKB-EC"/>
</dbReference>
<reference evidence="11 12" key="1">
    <citation type="submission" date="2017-04" db="EMBL/GenBank/DDBJ databases">
        <authorList>
            <person name="Afonso C.L."/>
            <person name="Miller P.J."/>
            <person name="Scott M.A."/>
            <person name="Spackman E."/>
            <person name="Goraichik I."/>
            <person name="Dimitrov K.M."/>
            <person name="Suarez D.L."/>
            <person name="Swayne D.E."/>
        </authorList>
    </citation>
    <scope>NUCLEOTIDE SEQUENCE [LARGE SCALE GENOMIC DNA]</scope>
    <source>
        <strain evidence="11 12">B5P</strain>
    </source>
</reference>
<evidence type="ECO:0000256" key="7">
    <source>
        <dbReference type="ARBA" id="ARBA00049556"/>
    </source>
</evidence>
<proteinExistence type="predicted"/>
<dbReference type="InterPro" id="IPR029045">
    <property type="entry name" value="ClpP/crotonase-like_dom_sf"/>
</dbReference>
<dbReference type="InterPro" id="IPR008927">
    <property type="entry name" value="6-PGluconate_DH-like_C_sf"/>
</dbReference>
<dbReference type="Pfam" id="PF00725">
    <property type="entry name" value="3HCDH"/>
    <property type="match status" value="1"/>
</dbReference>
<dbReference type="GO" id="GO:0006635">
    <property type="term" value="P:fatty acid beta-oxidation"/>
    <property type="evidence" value="ECO:0007669"/>
    <property type="project" value="UniProtKB-UniPathway"/>
</dbReference>
<dbReference type="Pfam" id="PF02737">
    <property type="entry name" value="3HCDH_N"/>
    <property type="match status" value="1"/>
</dbReference>
<keyword evidence="2" id="KW-0276">Fatty acid metabolism</keyword>
<evidence type="ECO:0000259" key="9">
    <source>
        <dbReference type="Pfam" id="PF00725"/>
    </source>
</evidence>
<organism evidence="11 12">
    <name type="scientific">Mesorhizobium australicum</name>
    <dbReference type="NCBI Taxonomy" id="536018"/>
    <lineage>
        <taxon>Bacteria</taxon>
        <taxon>Pseudomonadati</taxon>
        <taxon>Pseudomonadota</taxon>
        <taxon>Alphaproteobacteria</taxon>
        <taxon>Hyphomicrobiales</taxon>
        <taxon>Phyllobacteriaceae</taxon>
        <taxon>Mesorhizobium</taxon>
    </lineage>
</organism>
<keyword evidence="6" id="KW-0443">Lipid metabolism</keyword>
<dbReference type="InterPro" id="IPR001753">
    <property type="entry name" value="Enoyl-CoA_hydra/iso"/>
</dbReference>
<name>A0A1X7MSK1_9HYPH</name>
<keyword evidence="4" id="KW-0560">Oxidoreductase</keyword>
<dbReference type="SUPFAM" id="SSF48179">
    <property type="entry name" value="6-phosphogluconate dehydrogenase C-terminal domain-like"/>
    <property type="match status" value="2"/>
</dbReference>
<protein>
    <submittedName>
        <fullName evidence="11">3-hydroxyacyl-CoA dehydrogenase</fullName>
    </submittedName>
</protein>
<evidence type="ECO:0000256" key="4">
    <source>
        <dbReference type="ARBA" id="ARBA00023002"/>
    </source>
</evidence>
<keyword evidence="3" id="KW-0442">Lipid degradation</keyword>
<dbReference type="Pfam" id="PF00378">
    <property type="entry name" value="ECH_1"/>
    <property type="match status" value="1"/>
</dbReference>
<accession>A0A1X7MSK1</accession>
<evidence type="ECO:0000259" key="10">
    <source>
        <dbReference type="Pfam" id="PF02737"/>
    </source>
</evidence>
<evidence type="ECO:0000313" key="11">
    <source>
        <dbReference type="EMBL" id="SMH27802.1"/>
    </source>
</evidence>
<feature type="region of interest" description="Disordered" evidence="8">
    <location>
        <begin position="1"/>
        <end position="20"/>
    </location>
</feature>
<keyword evidence="5" id="KW-0520">NAD</keyword>